<dbReference type="PROSITE" id="PS00965">
    <property type="entry name" value="PMI_I_1"/>
    <property type="match status" value="1"/>
</dbReference>
<dbReference type="InterPro" id="IPR046457">
    <property type="entry name" value="PMI_typeI_cat"/>
</dbReference>
<dbReference type="PIRSF" id="PIRSF001480">
    <property type="entry name" value="Mannose-6-phosphate_isomerase"/>
    <property type="match status" value="1"/>
</dbReference>
<comment type="caution">
    <text evidence="9">The sequence shown here is derived from an EMBL/GenBank/DDBJ whole genome shotgun (WGS) entry which is preliminary data.</text>
</comment>
<feature type="domain" description="Phosphomannose isomerase type I catalytic" evidence="8">
    <location>
        <begin position="1"/>
        <end position="147"/>
    </location>
</feature>
<comment type="similarity">
    <text evidence="3">Belongs to the mannose-6-phosphate isomerase type 1 family.</text>
</comment>
<evidence type="ECO:0000256" key="3">
    <source>
        <dbReference type="ARBA" id="ARBA00010772"/>
    </source>
</evidence>
<dbReference type="SUPFAM" id="SSF51182">
    <property type="entry name" value="RmlC-like cupins"/>
    <property type="match status" value="1"/>
</dbReference>
<evidence type="ECO:0000313" key="9">
    <source>
        <dbReference type="EMBL" id="MDP5227371.1"/>
    </source>
</evidence>
<dbReference type="InterPro" id="IPR016305">
    <property type="entry name" value="Mannose-6-P_Isomerase"/>
</dbReference>
<comment type="catalytic activity">
    <reaction evidence="1">
        <text>D-mannose 6-phosphate = D-fructose 6-phosphate</text>
        <dbReference type="Rhea" id="RHEA:12356"/>
        <dbReference type="ChEBI" id="CHEBI:58735"/>
        <dbReference type="ChEBI" id="CHEBI:61527"/>
        <dbReference type="EC" id="5.3.1.8"/>
    </reaction>
</comment>
<keyword evidence="5" id="KW-0479">Metal-binding</keyword>
<dbReference type="PANTHER" id="PTHR10309">
    <property type="entry name" value="MANNOSE-6-PHOSPHATE ISOMERASE"/>
    <property type="match status" value="1"/>
</dbReference>
<comment type="cofactor">
    <cofactor evidence="2">
        <name>Zn(2+)</name>
        <dbReference type="ChEBI" id="CHEBI:29105"/>
    </cofactor>
</comment>
<dbReference type="InterPro" id="IPR018050">
    <property type="entry name" value="Pmannose_isomerase-type1_CS"/>
</dbReference>
<proteinExistence type="inferred from homology"/>
<organism evidence="9 10">
    <name type="scientific">Arthrobacter horti</name>
    <dbReference type="NCBI Taxonomy" id="3068273"/>
    <lineage>
        <taxon>Bacteria</taxon>
        <taxon>Bacillati</taxon>
        <taxon>Actinomycetota</taxon>
        <taxon>Actinomycetes</taxon>
        <taxon>Micrococcales</taxon>
        <taxon>Micrococcaceae</taxon>
        <taxon>Arthrobacter</taxon>
    </lineage>
</organism>
<accession>A0ABT9IP56</accession>
<dbReference type="Proteomes" id="UP001232725">
    <property type="component" value="Unassembled WGS sequence"/>
</dbReference>
<evidence type="ECO:0000256" key="6">
    <source>
        <dbReference type="ARBA" id="ARBA00022833"/>
    </source>
</evidence>
<evidence type="ECO:0000256" key="5">
    <source>
        <dbReference type="ARBA" id="ARBA00022723"/>
    </source>
</evidence>
<keyword evidence="10" id="KW-1185">Reference proteome</keyword>
<dbReference type="InterPro" id="IPR001250">
    <property type="entry name" value="Man6P_Isoase-1"/>
</dbReference>
<name>A0ABT9IP56_9MICC</name>
<evidence type="ECO:0000259" key="8">
    <source>
        <dbReference type="Pfam" id="PF20511"/>
    </source>
</evidence>
<dbReference type="EMBL" id="JAVALS010000005">
    <property type="protein sequence ID" value="MDP5227371.1"/>
    <property type="molecule type" value="Genomic_DNA"/>
</dbReference>
<dbReference type="Pfam" id="PF20511">
    <property type="entry name" value="PMI_typeI_cat"/>
    <property type="match status" value="1"/>
</dbReference>
<dbReference type="PRINTS" id="PR00714">
    <property type="entry name" value="MAN6PISMRASE"/>
</dbReference>
<dbReference type="Gene3D" id="2.60.120.10">
    <property type="entry name" value="Jelly Rolls"/>
    <property type="match status" value="2"/>
</dbReference>
<keyword evidence="6" id="KW-0862">Zinc</keyword>
<dbReference type="Gene3D" id="1.10.441.10">
    <property type="entry name" value="Phosphomannose Isomerase, domain 2"/>
    <property type="match status" value="1"/>
</dbReference>
<dbReference type="EC" id="5.3.1.8" evidence="4"/>
<dbReference type="CDD" id="cd07011">
    <property type="entry name" value="cupin_PMI_type_I_N"/>
    <property type="match status" value="1"/>
</dbReference>
<evidence type="ECO:0000313" key="10">
    <source>
        <dbReference type="Proteomes" id="UP001232725"/>
    </source>
</evidence>
<gene>
    <name evidence="9" type="primary">manA</name>
    <name evidence="9" type="ORF">Q9R02_09430</name>
</gene>
<sequence>MFRLDNELRPYAWGSPTAIAGLLGRTPSGGPEAELWLGAHPDSPSRLDDGARLDELIAQDPVHFLGQESVDRFGARLPFLMKVLAAAEPLSLQVHPSLEQAGAGFARDEAAGVPRGSATRNYKDENHKPEMILALTPFRALCGFRPLAEAAELFRLLAERLGTTAGREFADRVSRLLSGEGGQLREAFRAIMDGDGGQPEAGEGLAVVVSGMEAGEGWHAPLAAAAALHAKYPGDPGVLVSLLLNLVDLEPGQAVYLPAGNVHAYLEGLGIEVMASSDNVLRGGLTPKHVDVPELLATVDFRPLPVPFLQAAESELGERVFTPPFEEFSVQELLLSGAPASDASHDGTVSVHQRGAAIILVTDGSLRLDGPQGEMILERGQSAFLPDADAPVNAHPHGPEGARAFVATTGLGTGKSTRSTTVEA</sequence>
<dbReference type="PANTHER" id="PTHR10309:SF0">
    <property type="entry name" value="MANNOSE-6-PHOSPHATE ISOMERASE"/>
    <property type="match status" value="1"/>
</dbReference>
<evidence type="ECO:0000256" key="4">
    <source>
        <dbReference type="ARBA" id="ARBA00011956"/>
    </source>
</evidence>
<evidence type="ECO:0000256" key="7">
    <source>
        <dbReference type="ARBA" id="ARBA00023235"/>
    </source>
</evidence>
<reference evidence="9 10" key="1">
    <citation type="submission" date="2023-08" db="EMBL/GenBank/DDBJ databases">
        <title>Arthrobacter horti sp. nov., isolated from forest soil.</title>
        <authorList>
            <person name="Park M."/>
        </authorList>
    </citation>
    <scope>NUCLEOTIDE SEQUENCE [LARGE SCALE GENOMIC DNA]</scope>
    <source>
        <strain evidence="9 10">YJM1</strain>
    </source>
</reference>
<evidence type="ECO:0000256" key="2">
    <source>
        <dbReference type="ARBA" id="ARBA00001947"/>
    </source>
</evidence>
<dbReference type="InterPro" id="IPR014710">
    <property type="entry name" value="RmlC-like_jellyroll"/>
</dbReference>
<dbReference type="InterPro" id="IPR011051">
    <property type="entry name" value="RmlC_Cupin_sf"/>
</dbReference>
<keyword evidence="7 9" id="KW-0413">Isomerase</keyword>
<dbReference type="RefSeq" id="WP_305996419.1">
    <property type="nucleotide sequence ID" value="NZ_JAVALS010000005.1"/>
</dbReference>
<evidence type="ECO:0000256" key="1">
    <source>
        <dbReference type="ARBA" id="ARBA00000757"/>
    </source>
</evidence>
<dbReference type="NCBIfam" id="TIGR00218">
    <property type="entry name" value="manA"/>
    <property type="match status" value="1"/>
</dbReference>
<protein>
    <recommendedName>
        <fullName evidence="4">mannose-6-phosphate isomerase</fullName>
        <ecNumber evidence="4">5.3.1.8</ecNumber>
    </recommendedName>
</protein>
<dbReference type="GO" id="GO:0004476">
    <property type="term" value="F:mannose-6-phosphate isomerase activity"/>
    <property type="evidence" value="ECO:0007669"/>
    <property type="project" value="UniProtKB-EC"/>
</dbReference>